<sequence>MSSKWQLFIATDIDMAEFSAAGGTVPSWILNQANPNCDTCVESLTRAHWRLQEKTEMRRKYENLEAHNTRIEFSYVNHVSLSERTIERLEKALKETLEAKKAELEKSTALEKQHTDLAKKVEEAQARVHEIVAKSREEFEKEKRSLLAQLSDKINELKSEKEHKGLLLMKAMEQNAEIEKVREEKAQLERTMSHLHEEIENKLCAEVKAKDQKIEWLKQIFKEREEQHEHERRQATKARSDLINRFQAPTPSRVASPLQTSNRDTGSVSARNSLKQTPQVQQQASQNDCGRNIENSITASQNGLPASRRNSISTNIPQLPSATTPLQTGRRYKNVLTMTTPSNGHQNEAEQNTTPGLGHNRSQHSASASISTPSTLQTVNLQLATGFNTPQDNANQHQQMLQQWLVGNSLKEAQVRFASGQATDLDLVLLSDDPGLRSSAMQEHFNATMSSIQGIAIQREIRESMRRFQAQKQQNAVKMDFTTQSQYSPIMSSPVCSEDLLPSFNHHGIVSTGTLQNDSLQNGATSVMQSQTQTQALPPRRSPRLQKSHLAYASLDRQNAVRMPNPTHRTPKLLIQTEALHGTDAIRRTTNTNVSTPGLPHKPGPNDEWNSPVIPMNQFQGTMPTFQPPNPNTLLQQSVNSGSKHIDNSLETLGESSRFMNNENGLSQSNGQGSQQSGDRRPQTVIAGGCYLPHIEQHTTQVHPSSQNLAPTRPLSRAASLSPSRSPYRANVRAGTRISQPKDIPDGGHRGVVCKNCHHEWWNTWCDEEKNDTCYNYWKNGVDCERPHCPGFKNCKNPNCKNPRCKAAHERDGFVNTFEIENKRAMKRKNKMTDDHDEPPRKKMKDQGGDLEWEAGGVREPSGDH</sequence>
<proteinExistence type="predicted"/>
<feature type="compositionally biased region" description="Polar residues" evidence="2">
    <location>
        <begin position="700"/>
        <end position="710"/>
    </location>
</feature>
<feature type="region of interest" description="Disordered" evidence="2">
    <location>
        <begin position="225"/>
        <end position="287"/>
    </location>
</feature>
<feature type="region of interest" description="Disordered" evidence="2">
    <location>
        <begin position="524"/>
        <end position="544"/>
    </location>
</feature>
<feature type="compositionally biased region" description="Low complexity" evidence="2">
    <location>
        <begin position="713"/>
        <end position="727"/>
    </location>
</feature>
<feature type="compositionally biased region" description="Basic and acidic residues" evidence="2">
    <location>
        <begin position="225"/>
        <end position="242"/>
    </location>
</feature>
<feature type="region of interest" description="Disordered" evidence="2">
    <location>
        <begin position="825"/>
        <end position="865"/>
    </location>
</feature>
<dbReference type="OrthoDB" id="10413099at2759"/>
<feature type="compositionally biased region" description="Polar residues" evidence="2">
    <location>
        <begin position="301"/>
        <end position="327"/>
    </location>
</feature>
<keyword evidence="4" id="KW-1185">Reference proteome</keyword>
<evidence type="ECO:0000256" key="2">
    <source>
        <dbReference type="SAM" id="MobiDB-lite"/>
    </source>
</evidence>
<feature type="compositionally biased region" description="Polar residues" evidence="2">
    <location>
        <begin position="336"/>
        <end position="355"/>
    </location>
</feature>
<dbReference type="AlphaFoldDB" id="A0A177CRU3"/>
<dbReference type="InParanoid" id="A0A177CRU3"/>
<accession>A0A177CRU3</accession>
<evidence type="ECO:0000256" key="1">
    <source>
        <dbReference type="SAM" id="Coils"/>
    </source>
</evidence>
<dbReference type="EMBL" id="KV441549">
    <property type="protein sequence ID" value="OAG09610.1"/>
    <property type="molecule type" value="Genomic_DNA"/>
</dbReference>
<dbReference type="Proteomes" id="UP000077069">
    <property type="component" value="Unassembled WGS sequence"/>
</dbReference>
<feature type="region of interest" description="Disordered" evidence="2">
    <location>
        <begin position="589"/>
        <end position="639"/>
    </location>
</feature>
<organism evidence="3 4">
    <name type="scientific">Paraphaeosphaeria sporulosa</name>
    <dbReference type="NCBI Taxonomy" id="1460663"/>
    <lineage>
        <taxon>Eukaryota</taxon>
        <taxon>Fungi</taxon>
        <taxon>Dikarya</taxon>
        <taxon>Ascomycota</taxon>
        <taxon>Pezizomycotina</taxon>
        <taxon>Dothideomycetes</taxon>
        <taxon>Pleosporomycetidae</taxon>
        <taxon>Pleosporales</taxon>
        <taxon>Massarineae</taxon>
        <taxon>Didymosphaeriaceae</taxon>
        <taxon>Paraphaeosphaeria</taxon>
    </lineage>
</organism>
<feature type="coiled-coil region" evidence="1">
    <location>
        <begin position="79"/>
        <end position="205"/>
    </location>
</feature>
<evidence type="ECO:0000313" key="3">
    <source>
        <dbReference type="EMBL" id="OAG09610.1"/>
    </source>
</evidence>
<feature type="compositionally biased region" description="Polar residues" evidence="2">
    <location>
        <begin position="524"/>
        <end position="536"/>
    </location>
</feature>
<protein>
    <submittedName>
        <fullName evidence="3">Uncharacterized protein</fullName>
    </submittedName>
</protein>
<feature type="region of interest" description="Disordered" evidence="2">
    <location>
        <begin position="659"/>
        <end position="684"/>
    </location>
</feature>
<reference evidence="3 4" key="1">
    <citation type="submission" date="2016-05" db="EMBL/GenBank/DDBJ databases">
        <title>Comparative analysis of secretome profiles of manganese(II)-oxidizing ascomycete fungi.</title>
        <authorList>
            <consortium name="DOE Joint Genome Institute"/>
            <person name="Zeiner C.A."/>
            <person name="Purvine S.O."/>
            <person name="Zink E.M."/>
            <person name="Wu S."/>
            <person name="Pasa-Tolic L."/>
            <person name="Chaput D.L."/>
            <person name="Haridas S."/>
            <person name="Grigoriev I.V."/>
            <person name="Santelli C.M."/>
            <person name="Hansel C.M."/>
        </authorList>
    </citation>
    <scope>NUCLEOTIDE SEQUENCE [LARGE SCALE GENOMIC DNA]</scope>
    <source>
        <strain evidence="3 4">AP3s5-JAC2a</strain>
    </source>
</reference>
<feature type="compositionally biased region" description="Polar residues" evidence="2">
    <location>
        <begin position="257"/>
        <end position="287"/>
    </location>
</feature>
<dbReference type="GeneID" id="28765981"/>
<dbReference type="RefSeq" id="XP_018039975.1">
    <property type="nucleotide sequence ID" value="XM_018182495.1"/>
</dbReference>
<name>A0A177CRU3_9PLEO</name>
<gene>
    <name evidence="3" type="ORF">CC84DRAFT_1213021</name>
</gene>
<feature type="compositionally biased region" description="Low complexity" evidence="2">
    <location>
        <begin position="661"/>
        <end position="677"/>
    </location>
</feature>
<feature type="compositionally biased region" description="Polar residues" evidence="2">
    <location>
        <begin position="363"/>
        <end position="372"/>
    </location>
</feature>
<feature type="region of interest" description="Disordered" evidence="2">
    <location>
        <begin position="301"/>
        <end position="372"/>
    </location>
</feature>
<feature type="compositionally biased region" description="Basic and acidic residues" evidence="2">
    <location>
        <begin position="831"/>
        <end position="848"/>
    </location>
</feature>
<feature type="region of interest" description="Disordered" evidence="2">
    <location>
        <begin position="700"/>
        <end position="729"/>
    </location>
</feature>
<keyword evidence="1" id="KW-0175">Coiled coil</keyword>
<evidence type="ECO:0000313" key="4">
    <source>
        <dbReference type="Proteomes" id="UP000077069"/>
    </source>
</evidence>